<feature type="chain" id="PRO_5019819896" evidence="5">
    <location>
        <begin position="29"/>
        <end position="650"/>
    </location>
</feature>
<gene>
    <name evidence="8" type="ORF">D3Y57_08695</name>
</gene>
<dbReference type="InterPro" id="IPR039910">
    <property type="entry name" value="D15-like"/>
</dbReference>
<dbReference type="Proteomes" id="UP000276254">
    <property type="component" value="Chromosome"/>
</dbReference>
<dbReference type="Pfam" id="PF07244">
    <property type="entry name" value="POTRA"/>
    <property type="match status" value="1"/>
</dbReference>
<name>A0A494TJT6_SPHPE</name>
<dbReference type="Pfam" id="PF01103">
    <property type="entry name" value="Omp85"/>
    <property type="match status" value="1"/>
</dbReference>
<dbReference type="PANTHER" id="PTHR12815:SF18">
    <property type="entry name" value="SORTING AND ASSEMBLY MACHINERY COMPONENT 50 HOMOLOG"/>
    <property type="match status" value="1"/>
</dbReference>
<evidence type="ECO:0000313" key="9">
    <source>
        <dbReference type="Proteomes" id="UP000276254"/>
    </source>
</evidence>
<evidence type="ECO:0000256" key="3">
    <source>
        <dbReference type="ARBA" id="ARBA00022692"/>
    </source>
</evidence>
<feature type="domain" description="Bacterial surface antigen (D15)" evidence="6">
    <location>
        <begin position="358"/>
        <end position="650"/>
    </location>
</feature>
<dbReference type="Gene3D" id="2.40.160.50">
    <property type="entry name" value="membrane protein fhac: a member of the omp85/tpsb transporter family"/>
    <property type="match status" value="1"/>
</dbReference>
<keyword evidence="9" id="KW-1185">Reference proteome</keyword>
<evidence type="ECO:0000256" key="5">
    <source>
        <dbReference type="SAM" id="SignalP"/>
    </source>
</evidence>
<feature type="domain" description="POTRA" evidence="7">
    <location>
        <begin position="164"/>
        <end position="244"/>
    </location>
</feature>
<protein>
    <submittedName>
        <fullName evidence="8">Outer membrane protein assembly factor</fullName>
    </submittedName>
</protein>
<evidence type="ECO:0000256" key="1">
    <source>
        <dbReference type="ARBA" id="ARBA00004370"/>
    </source>
</evidence>
<accession>A0A494TJT6</accession>
<keyword evidence="2" id="KW-1134">Transmembrane beta strand</keyword>
<keyword evidence="5" id="KW-0732">Signal</keyword>
<evidence type="ECO:0000256" key="4">
    <source>
        <dbReference type="ARBA" id="ARBA00023136"/>
    </source>
</evidence>
<dbReference type="KEGG" id="spha:D3Y57_08695"/>
<dbReference type="Gene3D" id="3.10.20.310">
    <property type="entry name" value="membrane protein fhac"/>
    <property type="match status" value="2"/>
</dbReference>
<dbReference type="GO" id="GO:0019867">
    <property type="term" value="C:outer membrane"/>
    <property type="evidence" value="ECO:0007669"/>
    <property type="project" value="InterPro"/>
</dbReference>
<proteinExistence type="predicted"/>
<organism evidence="8 9">
    <name type="scientific">Sphingomonas paeninsulae</name>
    <dbReference type="NCBI Taxonomy" id="2319844"/>
    <lineage>
        <taxon>Bacteria</taxon>
        <taxon>Pseudomonadati</taxon>
        <taxon>Pseudomonadota</taxon>
        <taxon>Alphaproteobacteria</taxon>
        <taxon>Sphingomonadales</taxon>
        <taxon>Sphingomonadaceae</taxon>
        <taxon>Sphingomonas</taxon>
    </lineage>
</organism>
<reference evidence="8 9" key="1">
    <citation type="submission" date="2018-09" db="EMBL/GenBank/DDBJ databases">
        <title>Sphingomonas peninsula sp. nov., isolated from fildes peninsula, Antarctic soil.</title>
        <authorList>
            <person name="Yingchao G."/>
        </authorList>
    </citation>
    <scope>NUCLEOTIDE SEQUENCE [LARGE SCALE GENOMIC DNA]</scope>
    <source>
        <strain evidence="8 9">YZ-8</strain>
    </source>
</reference>
<evidence type="ECO:0000259" key="7">
    <source>
        <dbReference type="Pfam" id="PF07244"/>
    </source>
</evidence>
<comment type="subcellular location">
    <subcellularLocation>
        <location evidence="1">Membrane</location>
    </subcellularLocation>
</comment>
<dbReference type="PROSITE" id="PS51257">
    <property type="entry name" value="PROKAR_LIPOPROTEIN"/>
    <property type="match status" value="1"/>
</dbReference>
<evidence type="ECO:0000256" key="2">
    <source>
        <dbReference type="ARBA" id="ARBA00022452"/>
    </source>
</evidence>
<dbReference type="AlphaFoldDB" id="A0A494TJT6"/>
<dbReference type="EMBL" id="CP032829">
    <property type="protein sequence ID" value="AYJ86031.1"/>
    <property type="molecule type" value="Genomic_DNA"/>
</dbReference>
<dbReference type="OrthoDB" id="9769707at2"/>
<sequence length="650" mass="69139">MFGVRMPQRSAFFVATTLLAAIGCPASAQEAPALDPNSPMAPLPDIGIPWPDLNSRDPVEGDAPISAAQTTEVGDDQRYAVEVEGLKGIGGEVESRFDALSVLESGASKPANVAQIDRRARDDAELLSSLLRAAGYYDADVSTSVAPAGGRLTVKLTVDPGPLYRFTDVEVTGLAPTAGKADKLRKAFGVKVDTPVDADTVVAGELALREKLGREGFPFAKVAGSEVVVDHETLAATLALVVDPGSLRKFGGIRVAGKKSPFGAKHVQTIARFRPGETYDQAMVDDLRRGLIATGLVSSVTLEPVAVGVDAVDIKATMEPAPKRTIAGEVGYGTGEGFRVETSWQNRDLIHPEGAVTFRGVAGTKEQSLGTTLRMGNFTERDVVMNSRFLISHTNLAAYDANTVELGANLERQTNIIWQKKWTYSFGAELIASSERDFVATVGIAQRRTFFIGALPGTLAYDGSDDLLNPTRGFRLSARLSPEVSFQGGTFAYARAQIDSSYYQPFGKRLVIAGRVRVGGIAGASREDIAPSRLFYSGGGGSVRGFGYQEIGPRNVLDQPIGGRSLAEFSIEARVRPKAFGGNFGIVPFLDGGNIYSTAYPKFTGLRLGAGLGLRYYSSFGPIRIDVGTPLARRPGETPVAVYVSLGQAF</sequence>
<keyword evidence="3" id="KW-0812">Transmembrane</keyword>
<dbReference type="InterPro" id="IPR000184">
    <property type="entry name" value="Bac_surfAg_D15"/>
</dbReference>
<evidence type="ECO:0000259" key="6">
    <source>
        <dbReference type="Pfam" id="PF01103"/>
    </source>
</evidence>
<feature type="signal peptide" evidence="5">
    <location>
        <begin position="1"/>
        <end position="28"/>
    </location>
</feature>
<keyword evidence="4" id="KW-0472">Membrane</keyword>
<dbReference type="InterPro" id="IPR010827">
    <property type="entry name" value="BamA/TamA_POTRA"/>
</dbReference>
<evidence type="ECO:0000313" key="8">
    <source>
        <dbReference type="EMBL" id="AYJ86031.1"/>
    </source>
</evidence>
<dbReference type="PANTHER" id="PTHR12815">
    <property type="entry name" value="SORTING AND ASSEMBLY MACHINERY SAMM50 PROTEIN FAMILY MEMBER"/>
    <property type="match status" value="1"/>
</dbReference>